<keyword evidence="4" id="KW-0813">Transport</keyword>
<sequence>MKSLRLSQNAVRIARRGYAEGASDKLRLNFALPTEALYKNVEVTQVNIPASLGDMGILANHAPSVEQLKPGVVDIIGNDGTSKQYFVAGGFAIMQPDATLSINAVEAFDIEDFDASAVRSKLAEAEKVASGSGTEQEIAEAKIELEVLEALSAILK</sequence>
<evidence type="ECO:0000256" key="3">
    <source>
        <dbReference type="ARBA" id="ARBA00016960"/>
    </source>
</evidence>
<evidence type="ECO:0000256" key="9">
    <source>
        <dbReference type="ARBA" id="ARBA00023128"/>
    </source>
</evidence>
<keyword evidence="11" id="KW-0139">CF(1)</keyword>
<dbReference type="Pfam" id="PF21334">
    <property type="entry name" value="ATPD_C_fung"/>
    <property type="match status" value="1"/>
</dbReference>
<keyword evidence="6" id="KW-0999">Mitochondrion inner membrane</keyword>
<dbReference type="PANTHER" id="PTHR13822:SF7">
    <property type="entry name" value="ATP SYNTHASE SUBUNIT DELTA, MITOCHONDRIAL"/>
    <property type="match status" value="1"/>
</dbReference>
<dbReference type="OrthoDB" id="270171at2759"/>
<dbReference type="Gene3D" id="6.10.140.880">
    <property type="match status" value="1"/>
</dbReference>
<evidence type="ECO:0000256" key="1">
    <source>
        <dbReference type="ARBA" id="ARBA00004273"/>
    </source>
</evidence>
<name>A0A1E4TF72_9ASCO</name>
<feature type="domain" description="F1F0-ATP synthase subunit delta C-terminal" evidence="15">
    <location>
        <begin position="113"/>
        <end position="153"/>
    </location>
</feature>
<evidence type="ECO:0000256" key="7">
    <source>
        <dbReference type="ARBA" id="ARBA00022946"/>
    </source>
</evidence>
<protein>
    <recommendedName>
        <fullName evidence="3">ATP synthase subunit delta, mitochondrial</fullName>
    </recommendedName>
    <alternativeName>
        <fullName evidence="13">F-ATPase delta subunit</fullName>
    </alternativeName>
</protein>
<dbReference type="EMBL" id="KV453842">
    <property type="protein sequence ID" value="ODV90343.1"/>
    <property type="molecule type" value="Genomic_DNA"/>
</dbReference>
<keyword evidence="9" id="KW-0496">Mitochondrion</keyword>
<dbReference type="HAMAP" id="MF_00530">
    <property type="entry name" value="ATP_synth_epsil_bac"/>
    <property type="match status" value="1"/>
</dbReference>
<keyword evidence="5" id="KW-0375">Hydrogen ion transport</keyword>
<dbReference type="SUPFAM" id="SSF51344">
    <property type="entry name" value="Epsilon subunit of F1F0-ATP synthase N-terminal domain"/>
    <property type="match status" value="1"/>
</dbReference>
<dbReference type="Gene3D" id="2.60.15.10">
    <property type="entry name" value="F0F1 ATP synthase delta/epsilon subunit, N-terminal"/>
    <property type="match status" value="1"/>
</dbReference>
<dbReference type="InterPro" id="IPR036771">
    <property type="entry name" value="ATPsynth_dsu/esu_N"/>
</dbReference>
<accession>A0A1E4TF72</accession>
<dbReference type="PANTHER" id="PTHR13822">
    <property type="entry name" value="ATP SYNTHASE DELTA/EPSILON CHAIN"/>
    <property type="match status" value="1"/>
</dbReference>
<evidence type="ECO:0000256" key="12">
    <source>
        <dbReference type="ARBA" id="ARBA00023310"/>
    </source>
</evidence>
<dbReference type="InterPro" id="IPR048938">
    <property type="entry name" value="ATPD_C_fung"/>
</dbReference>
<keyword evidence="8" id="KW-0406">Ion transport</keyword>
<evidence type="ECO:0000256" key="10">
    <source>
        <dbReference type="ARBA" id="ARBA00023136"/>
    </source>
</evidence>
<evidence type="ECO:0000256" key="5">
    <source>
        <dbReference type="ARBA" id="ARBA00022781"/>
    </source>
</evidence>
<evidence type="ECO:0000259" key="14">
    <source>
        <dbReference type="Pfam" id="PF02823"/>
    </source>
</evidence>
<comment type="subcellular location">
    <subcellularLocation>
        <location evidence="1">Mitochondrion inner membrane</location>
    </subcellularLocation>
</comment>
<evidence type="ECO:0000313" key="17">
    <source>
        <dbReference type="Proteomes" id="UP000095023"/>
    </source>
</evidence>
<keyword evidence="7" id="KW-0809">Transit peptide</keyword>
<gene>
    <name evidence="16" type="ORF">CANCADRAFT_24048</name>
</gene>
<dbReference type="Proteomes" id="UP000095023">
    <property type="component" value="Unassembled WGS sequence"/>
</dbReference>
<evidence type="ECO:0000256" key="4">
    <source>
        <dbReference type="ARBA" id="ARBA00022448"/>
    </source>
</evidence>
<evidence type="ECO:0000256" key="6">
    <source>
        <dbReference type="ARBA" id="ARBA00022792"/>
    </source>
</evidence>
<evidence type="ECO:0000256" key="13">
    <source>
        <dbReference type="ARBA" id="ARBA00031669"/>
    </source>
</evidence>
<dbReference type="FunFam" id="2.60.15.10:FF:000003">
    <property type="entry name" value="ATP synthase subunit delta, mitochondrial"/>
    <property type="match status" value="1"/>
</dbReference>
<dbReference type="GO" id="GO:0005743">
    <property type="term" value="C:mitochondrial inner membrane"/>
    <property type="evidence" value="ECO:0007669"/>
    <property type="project" value="UniProtKB-SubCell"/>
</dbReference>
<proteinExistence type="inferred from homology"/>
<evidence type="ECO:0000313" key="16">
    <source>
        <dbReference type="EMBL" id="ODV90343.1"/>
    </source>
</evidence>
<keyword evidence="17" id="KW-1185">Reference proteome</keyword>
<dbReference type="GO" id="GO:0046933">
    <property type="term" value="F:proton-transporting ATP synthase activity, rotational mechanism"/>
    <property type="evidence" value="ECO:0007669"/>
    <property type="project" value="InterPro"/>
</dbReference>
<organism evidence="16 17">
    <name type="scientific">Tortispora caseinolytica NRRL Y-17796</name>
    <dbReference type="NCBI Taxonomy" id="767744"/>
    <lineage>
        <taxon>Eukaryota</taxon>
        <taxon>Fungi</taxon>
        <taxon>Dikarya</taxon>
        <taxon>Ascomycota</taxon>
        <taxon>Saccharomycotina</taxon>
        <taxon>Trigonopsidomycetes</taxon>
        <taxon>Trigonopsidales</taxon>
        <taxon>Trigonopsidaceae</taxon>
        <taxon>Tortispora</taxon>
    </lineage>
</organism>
<reference evidence="17" key="1">
    <citation type="submission" date="2016-02" db="EMBL/GenBank/DDBJ databases">
        <title>Comparative genomics of biotechnologically important yeasts.</title>
        <authorList>
            <consortium name="DOE Joint Genome Institute"/>
            <person name="Riley R."/>
            <person name="Haridas S."/>
            <person name="Wolfe K.H."/>
            <person name="Lopes M.R."/>
            <person name="Hittinger C.T."/>
            <person name="Goker M."/>
            <person name="Salamov A."/>
            <person name="Wisecaver J."/>
            <person name="Long T.M."/>
            <person name="Aerts A.L."/>
            <person name="Barry K."/>
            <person name="Choi C."/>
            <person name="Clum A."/>
            <person name="Coughlan A.Y."/>
            <person name="Deshpande S."/>
            <person name="Douglass A.P."/>
            <person name="Hanson S.J."/>
            <person name="Klenk H.-P."/>
            <person name="Labutti K."/>
            <person name="Lapidus A."/>
            <person name="Lindquist E."/>
            <person name="Lipzen A."/>
            <person name="Meier-Kolthoff J.P."/>
            <person name="Ohm R.A."/>
            <person name="Otillar R.P."/>
            <person name="Pangilinan J."/>
            <person name="Peng Y."/>
            <person name="Rokas A."/>
            <person name="Rosa C.A."/>
            <person name="Scheuner C."/>
            <person name="Sibirny A.A."/>
            <person name="Slot J.C."/>
            <person name="Stielow J.B."/>
            <person name="Sun H."/>
            <person name="Kurtzman C.P."/>
            <person name="Blackwell M."/>
            <person name="Jeffries T.W."/>
            <person name="Grigoriev I.V."/>
        </authorList>
    </citation>
    <scope>NUCLEOTIDE SEQUENCE [LARGE SCALE GENOMIC DNA]</scope>
    <source>
        <strain evidence="17">NRRL Y-17796</strain>
    </source>
</reference>
<dbReference type="InterPro" id="IPR020546">
    <property type="entry name" value="ATP_synth_F1_dsu/esu_N"/>
</dbReference>
<feature type="domain" description="ATP synthase F1 complex delta/epsilon subunit N-terminal" evidence="14">
    <location>
        <begin position="27"/>
        <end position="97"/>
    </location>
</feature>
<evidence type="ECO:0000256" key="2">
    <source>
        <dbReference type="ARBA" id="ARBA00005712"/>
    </source>
</evidence>
<dbReference type="CDD" id="cd12152">
    <property type="entry name" value="F1-ATPase_delta"/>
    <property type="match status" value="1"/>
</dbReference>
<dbReference type="Pfam" id="PF02823">
    <property type="entry name" value="ATP-synt_DE_N"/>
    <property type="match status" value="1"/>
</dbReference>
<evidence type="ECO:0000256" key="8">
    <source>
        <dbReference type="ARBA" id="ARBA00023065"/>
    </source>
</evidence>
<evidence type="ECO:0000256" key="11">
    <source>
        <dbReference type="ARBA" id="ARBA00023196"/>
    </source>
</evidence>
<keyword evidence="10" id="KW-0472">Membrane</keyword>
<comment type="similarity">
    <text evidence="2">Belongs to the ATPase epsilon chain family.</text>
</comment>
<dbReference type="InterPro" id="IPR001469">
    <property type="entry name" value="ATP_synth_F1_dsu/esu"/>
</dbReference>
<keyword evidence="12" id="KW-0066">ATP synthesis</keyword>
<dbReference type="GO" id="GO:0045259">
    <property type="term" value="C:proton-transporting ATP synthase complex"/>
    <property type="evidence" value="ECO:0007669"/>
    <property type="project" value="UniProtKB-KW"/>
</dbReference>
<dbReference type="AlphaFoldDB" id="A0A1E4TF72"/>
<evidence type="ECO:0000259" key="15">
    <source>
        <dbReference type="Pfam" id="PF21334"/>
    </source>
</evidence>